<dbReference type="PANTHER" id="PTHR43630:SF1">
    <property type="entry name" value="POLY-BETA-1,6-N-ACETYL-D-GLUCOSAMINE SYNTHASE"/>
    <property type="match status" value="1"/>
</dbReference>
<evidence type="ECO:0000259" key="4">
    <source>
        <dbReference type="Pfam" id="PF00535"/>
    </source>
</evidence>
<organism evidence="5 6">
    <name type="scientific">Saccharothrix longispora</name>
    <dbReference type="NCBI Taxonomy" id="33920"/>
    <lineage>
        <taxon>Bacteria</taxon>
        <taxon>Bacillati</taxon>
        <taxon>Actinomycetota</taxon>
        <taxon>Actinomycetes</taxon>
        <taxon>Pseudonocardiales</taxon>
        <taxon>Pseudonocardiaceae</taxon>
        <taxon>Saccharothrix</taxon>
    </lineage>
</organism>
<comment type="caution">
    <text evidence="5">The sequence shown here is derived from an EMBL/GenBank/DDBJ whole genome shotgun (WGS) entry which is preliminary data.</text>
</comment>
<protein>
    <submittedName>
        <fullName evidence="5">Glycosyltransferase involved in cell wall biosynthesis</fullName>
    </submittedName>
</protein>
<name>A0ABU1Q3Q3_9PSEU</name>
<sequence>MSQTIASQAPTLSVVFPAYNEEKWIGSSIDAVLVAAAEADWKVEVVVVDDGSTDGTPALLDGYADRHGVVVVHQENRGRFETVRAAIRKASGERVLILGSRVVVDPHSLAFLKEQLVGHPERVVWNGHVRVESDGNPYAGFWNGLLQVLWRRYLKEPRLMSFGIEEFDAFPKGSGFFCAPKEMLESASAAFDSMFDDIRFASDDTRLIRWIAERERIHISPDFSCSYYHGRESLAKFAKHAYFRGTTFIDGYLGNPGTSRKMALAALGAGAAGITLLATRPRTAAVVGLAGTAAAGGVVKACGGSTADATAVSRMLPVFAASFGAGAVRGLLLALKAKVRR</sequence>
<gene>
    <name evidence="5" type="ORF">J2S66_005917</name>
</gene>
<accession>A0ABU1Q3Q3</accession>
<keyword evidence="3" id="KW-0808">Transferase</keyword>
<dbReference type="PANTHER" id="PTHR43630">
    <property type="entry name" value="POLY-BETA-1,6-N-ACETYL-D-GLUCOSAMINE SYNTHASE"/>
    <property type="match status" value="1"/>
</dbReference>
<dbReference type="EMBL" id="JAVDSG010000001">
    <property type="protein sequence ID" value="MDR6597533.1"/>
    <property type="molecule type" value="Genomic_DNA"/>
</dbReference>
<dbReference type="Proteomes" id="UP001268819">
    <property type="component" value="Unassembled WGS sequence"/>
</dbReference>
<feature type="domain" description="Glycosyltransferase 2-like" evidence="4">
    <location>
        <begin position="13"/>
        <end position="176"/>
    </location>
</feature>
<keyword evidence="2" id="KW-0328">Glycosyltransferase</keyword>
<dbReference type="Gene3D" id="3.90.550.10">
    <property type="entry name" value="Spore Coat Polysaccharide Biosynthesis Protein SpsA, Chain A"/>
    <property type="match status" value="1"/>
</dbReference>
<comment type="similarity">
    <text evidence="1">Belongs to the glycosyltransferase 2 family.</text>
</comment>
<dbReference type="InterPro" id="IPR001173">
    <property type="entry name" value="Glyco_trans_2-like"/>
</dbReference>
<dbReference type="InterPro" id="IPR029044">
    <property type="entry name" value="Nucleotide-diphossugar_trans"/>
</dbReference>
<dbReference type="CDD" id="cd00761">
    <property type="entry name" value="Glyco_tranf_GTA_type"/>
    <property type="match status" value="1"/>
</dbReference>
<evidence type="ECO:0000313" key="5">
    <source>
        <dbReference type="EMBL" id="MDR6597533.1"/>
    </source>
</evidence>
<dbReference type="Pfam" id="PF00535">
    <property type="entry name" value="Glycos_transf_2"/>
    <property type="match status" value="1"/>
</dbReference>
<evidence type="ECO:0000256" key="2">
    <source>
        <dbReference type="ARBA" id="ARBA00022676"/>
    </source>
</evidence>
<dbReference type="SUPFAM" id="SSF53448">
    <property type="entry name" value="Nucleotide-diphospho-sugar transferases"/>
    <property type="match status" value="1"/>
</dbReference>
<evidence type="ECO:0000256" key="3">
    <source>
        <dbReference type="ARBA" id="ARBA00022679"/>
    </source>
</evidence>
<dbReference type="RefSeq" id="WP_310310897.1">
    <property type="nucleotide sequence ID" value="NZ_BAAAXB010000001.1"/>
</dbReference>
<reference evidence="5 6" key="1">
    <citation type="submission" date="2023-07" db="EMBL/GenBank/DDBJ databases">
        <title>Sequencing the genomes of 1000 actinobacteria strains.</title>
        <authorList>
            <person name="Klenk H.-P."/>
        </authorList>
    </citation>
    <scope>NUCLEOTIDE SEQUENCE [LARGE SCALE GENOMIC DNA]</scope>
    <source>
        <strain evidence="5 6">DSM 43749</strain>
    </source>
</reference>
<proteinExistence type="inferred from homology"/>
<evidence type="ECO:0000313" key="6">
    <source>
        <dbReference type="Proteomes" id="UP001268819"/>
    </source>
</evidence>
<keyword evidence="6" id="KW-1185">Reference proteome</keyword>
<evidence type="ECO:0000256" key="1">
    <source>
        <dbReference type="ARBA" id="ARBA00006739"/>
    </source>
</evidence>